<protein>
    <submittedName>
        <fullName evidence="1">Uncharacterized protein</fullName>
    </submittedName>
</protein>
<gene>
    <name evidence="1" type="ORF">IFO71_14500</name>
</gene>
<reference evidence="1 2" key="1">
    <citation type="submission" date="2020-09" db="EMBL/GenBank/DDBJ databases">
        <title>Pseudoxanthomonas sp. CAU 1598 isolated from sand of Yaerae Beach.</title>
        <authorList>
            <person name="Kim W."/>
        </authorList>
    </citation>
    <scope>NUCLEOTIDE SEQUENCE [LARGE SCALE GENOMIC DNA]</scope>
    <source>
        <strain evidence="1 2">CAU 1598</strain>
    </source>
</reference>
<keyword evidence="2" id="KW-1185">Reference proteome</keyword>
<proteinExistence type="predicted"/>
<evidence type="ECO:0000313" key="2">
    <source>
        <dbReference type="Proteomes" id="UP000613768"/>
    </source>
</evidence>
<name>A0AAW3ZLV4_9GAMM</name>
<dbReference type="Pfam" id="PF21813">
    <property type="entry name" value="DUF6882"/>
    <property type="match status" value="1"/>
</dbReference>
<accession>A0AAW3ZLV4</accession>
<dbReference type="AlphaFoldDB" id="A0AAW3ZLV4"/>
<sequence>MSKAFNELFVQHAGAAMVKQLAFLDLVGERDWIVDWSSEQVRFGDDLAFSIQLLGTEEHGEWLWTWGDQVNQFEAGMLRSCLSLKRYGEQHGIAEFVDASFPTSVADGTLLSSIASGRDRTACYYRAPYEGGALFFLIENALGPDLWVGPARIGTLLASMAHLHERYLAFDQRAMVRSMLDFCGYDFIESETALTAHPRPHKLAEPPACAIKVGFDSASAVREVEIVPENEGR</sequence>
<dbReference type="EMBL" id="JACYTR010000036">
    <property type="protein sequence ID" value="MBD8526948.1"/>
    <property type="molecule type" value="Genomic_DNA"/>
</dbReference>
<comment type="caution">
    <text evidence="1">The sequence shown here is derived from an EMBL/GenBank/DDBJ whole genome shotgun (WGS) entry which is preliminary data.</text>
</comment>
<dbReference type="Proteomes" id="UP000613768">
    <property type="component" value="Unassembled WGS sequence"/>
</dbReference>
<evidence type="ECO:0000313" key="1">
    <source>
        <dbReference type="EMBL" id="MBD8526948.1"/>
    </source>
</evidence>
<organism evidence="1 2">
    <name type="scientific">Pseudomarimonas arenosa</name>
    <dbReference type="NCBI Taxonomy" id="2774145"/>
    <lineage>
        <taxon>Bacteria</taxon>
        <taxon>Pseudomonadati</taxon>
        <taxon>Pseudomonadota</taxon>
        <taxon>Gammaproteobacteria</taxon>
        <taxon>Lysobacterales</taxon>
        <taxon>Lysobacteraceae</taxon>
        <taxon>Pseudomarimonas</taxon>
    </lineage>
</organism>
<dbReference type="RefSeq" id="WP_192030370.1">
    <property type="nucleotide sequence ID" value="NZ_JACYTR010000036.1"/>
</dbReference>
<dbReference type="InterPro" id="IPR049249">
    <property type="entry name" value="DUF6882"/>
</dbReference>